<name>A0ABX0Q2I0_9GAMM</name>
<dbReference type="RefSeq" id="WP_167123083.1">
    <property type="nucleotide sequence ID" value="NZ_JAAQQR010000001.1"/>
</dbReference>
<gene>
    <name evidence="1" type="ORF">HBF26_03560</name>
</gene>
<proteinExistence type="predicted"/>
<accession>A0ABX0Q2I0</accession>
<protein>
    <submittedName>
        <fullName evidence="1">Uncharacterized protein</fullName>
    </submittedName>
</protein>
<evidence type="ECO:0000313" key="1">
    <source>
        <dbReference type="EMBL" id="NID03947.1"/>
    </source>
</evidence>
<keyword evidence="2" id="KW-1185">Reference proteome</keyword>
<dbReference type="EMBL" id="JAAQQR010000001">
    <property type="protein sequence ID" value="NID03947.1"/>
    <property type="molecule type" value="Genomic_DNA"/>
</dbReference>
<comment type="caution">
    <text evidence="1">The sequence shown here is derived from an EMBL/GenBank/DDBJ whole genome shotgun (WGS) entry which is preliminary data.</text>
</comment>
<evidence type="ECO:0000313" key="2">
    <source>
        <dbReference type="Proteomes" id="UP001429601"/>
    </source>
</evidence>
<dbReference type="Proteomes" id="UP001429601">
    <property type="component" value="Unassembled WGS sequence"/>
</dbReference>
<reference evidence="1 2" key="1">
    <citation type="journal article" date="2011" name="Curr. Microbiol.">
        <title>Luteibacter jiangsuensis sp. nov.: a methamidophos-degrading bacterium isolated from a methamidophos-manufacturing factory.</title>
        <authorList>
            <person name="Wang L."/>
            <person name="Wang G.L."/>
            <person name="Li S.P."/>
            <person name="Jiang J.D."/>
        </authorList>
    </citation>
    <scope>NUCLEOTIDE SEQUENCE [LARGE SCALE GENOMIC DNA]</scope>
    <source>
        <strain evidence="1 2">CGMCC 1.10133</strain>
    </source>
</reference>
<organism evidence="1 2">
    <name type="scientific">Luteibacter jiangsuensis</name>
    <dbReference type="NCBI Taxonomy" id="637577"/>
    <lineage>
        <taxon>Bacteria</taxon>
        <taxon>Pseudomonadati</taxon>
        <taxon>Pseudomonadota</taxon>
        <taxon>Gammaproteobacteria</taxon>
        <taxon>Lysobacterales</taxon>
        <taxon>Rhodanobacteraceae</taxon>
        <taxon>Luteibacter</taxon>
    </lineage>
</organism>
<sequence length="86" mass="9868">MLAQYVFSATEAPFRIVRHGHRWRALYGDAEVGRYDLPEDAIRDLRDRYPSARVPRRLGDWRFIPDAPLRHLPPPTAAAMARLSAA</sequence>